<dbReference type="PANTHER" id="PTHR35391">
    <property type="entry name" value="C2H2-TYPE DOMAIN-CONTAINING PROTEIN-RELATED"/>
    <property type="match status" value="1"/>
</dbReference>
<feature type="compositionally biased region" description="Polar residues" evidence="1">
    <location>
        <begin position="592"/>
        <end position="604"/>
    </location>
</feature>
<evidence type="ECO:0000313" key="3">
    <source>
        <dbReference type="EMBL" id="OQD94260.1"/>
    </source>
</evidence>
<feature type="compositionally biased region" description="Acidic residues" evidence="1">
    <location>
        <begin position="149"/>
        <end position="161"/>
    </location>
</feature>
<evidence type="ECO:0000259" key="2">
    <source>
        <dbReference type="SMART" id="SM00355"/>
    </source>
</evidence>
<evidence type="ECO:0000313" key="4">
    <source>
        <dbReference type="Proteomes" id="UP000191612"/>
    </source>
</evidence>
<feature type="region of interest" description="Disordered" evidence="1">
    <location>
        <begin position="146"/>
        <end position="170"/>
    </location>
</feature>
<dbReference type="Proteomes" id="UP000191612">
    <property type="component" value="Unassembled WGS sequence"/>
</dbReference>
<feature type="region of interest" description="Disordered" evidence="1">
    <location>
        <begin position="864"/>
        <end position="886"/>
    </location>
</feature>
<feature type="region of interest" description="Disordered" evidence="1">
    <location>
        <begin position="800"/>
        <end position="847"/>
    </location>
</feature>
<sequence length="1007" mass="114154">MKATKTTTQSLNDWVISRIDHSTQNPNVGFVETLYHTCSTTLVYLWRSKFRSIPHHPHTNTLKKDVASLRLWEENFPPGHLDTILGQSCHLKRNVVENLKGIGNNLMPYFAGWDGTTTSGQSERSSTWGLAQELDTQLQKATIVLSAEEGSDSSSDDEISDDSSSTTELEQNRFGRIHSYVSCLMDLAAVIDKLISHLHHQVELPSTLLENGIRLSQSAQPFAMRIRDRFEISLTPLVERLAEANWERSVRIRAREEEPYLALNDAVTLFKPYSLFNDSGLGTSVPTMSQYAATTASHASFLSIAGKEAHGRPRVPPLPQEGGLPFQCDYCRKTISLRNRIEWKIHVFADLQSYLCTHAECKDALKTFPSRKLWADHEFNEHFTRIQWRCFICNTTAVTHQLFVDHLIIRHDITLAGHRLTAAISEAQERVLELEFKHHKCALCSQDGWQSKKAYATHVGQHLEEISLASLPRDESGSSDVELSSDTSSNVTRGNSLKPFFKDSQEAYTDLGGLTLRTAEDLTALPSFVDAAALLCKEQKDMAQLGVEPTEELESQGVASDPEAERKRMDNAIPTEAVGVIDASRSGEVQVKHTSSSEQQSISPLQHHLTPPVPRPYQAGDYPRPLQDSEPRSKEDTNDLDASASTKTPDIGYGSLKPTSYWSVSEQRDFKGLLSHFGRDFEGISQFMKTKTTTMVKNFYQRRIDAGQKEFEYIIIQAEDKKARGEPTGSLPVPNVTPKRRYEAKYSNTYSNITHHRTQADDLHLREADNLEAPTSLSEIEQQDCDSERRGPIEQRHAEEYTKKESDRQQVAAQQAQAQIVAQQEQNHRDVHEPPQHSQQSYEAQVMHAQDAQLEIVKQQVKRQQQQQIQDTHTQNQPQGNRQLTSQERLQQPMIAATQMNDSPMDQNRQLVRVSQRYTQLYQQRLLRMRHDMSQRYLTQYGPPNQYPHDIALQYGTGLELTAKAWISEVMRREQEAGRSALDFTTTDQTYDDDGDDDGDDDLIDPM</sequence>
<dbReference type="SUPFAM" id="SSF46689">
    <property type="entry name" value="Homeodomain-like"/>
    <property type="match status" value="1"/>
</dbReference>
<proteinExistence type="predicted"/>
<feature type="compositionally biased region" description="Low complexity" evidence="1">
    <location>
        <begin position="864"/>
        <end position="879"/>
    </location>
</feature>
<feature type="region of interest" description="Disordered" evidence="1">
    <location>
        <begin position="470"/>
        <end position="497"/>
    </location>
</feature>
<feature type="compositionally biased region" description="Acidic residues" evidence="1">
    <location>
        <begin position="990"/>
        <end position="1007"/>
    </location>
</feature>
<name>A0A1V6QYK5_9EURO</name>
<dbReference type="PANTHER" id="PTHR35391:SF7">
    <property type="entry name" value="C2H2-TYPE DOMAIN-CONTAINING PROTEIN"/>
    <property type="match status" value="1"/>
</dbReference>
<dbReference type="InterPro" id="IPR058925">
    <property type="entry name" value="zf-C2H2_AcuF"/>
</dbReference>
<dbReference type="SMART" id="SM00355">
    <property type="entry name" value="ZnF_C2H2"/>
    <property type="match status" value="3"/>
</dbReference>
<feature type="domain" description="C2H2-type" evidence="2">
    <location>
        <begin position="354"/>
        <end position="382"/>
    </location>
</feature>
<dbReference type="InterPro" id="IPR001005">
    <property type="entry name" value="SANT/Myb"/>
</dbReference>
<gene>
    <name evidence="3" type="ORF">PENSOL_c027G06557</name>
</gene>
<comment type="caution">
    <text evidence="3">The sequence shown here is derived from an EMBL/GenBank/DDBJ whole genome shotgun (WGS) entry which is preliminary data.</text>
</comment>
<dbReference type="CDD" id="cd00167">
    <property type="entry name" value="SANT"/>
    <property type="match status" value="1"/>
</dbReference>
<feature type="region of interest" description="Disordered" evidence="1">
    <location>
        <begin position="547"/>
        <end position="652"/>
    </location>
</feature>
<dbReference type="EMBL" id="MDYO01000027">
    <property type="protein sequence ID" value="OQD94260.1"/>
    <property type="molecule type" value="Genomic_DNA"/>
</dbReference>
<feature type="compositionally biased region" description="Low complexity" evidence="1">
    <location>
        <begin position="478"/>
        <end position="489"/>
    </location>
</feature>
<reference evidence="4" key="1">
    <citation type="journal article" date="2017" name="Nat. Microbiol.">
        <title>Global analysis of biosynthetic gene clusters reveals vast potential of secondary metabolite production in Penicillium species.</title>
        <authorList>
            <person name="Nielsen J.C."/>
            <person name="Grijseels S."/>
            <person name="Prigent S."/>
            <person name="Ji B."/>
            <person name="Dainat J."/>
            <person name="Nielsen K.F."/>
            <person name="Frisvad J.C."/>
            <person name="Workman M."/>
            <person name="Nielsen J."/>
        </authorList>
    </citation>
    <scope>NUCLEOTIDE SEQUENCE [LARGE SCALE GENOMIC DNA]</scope>
    <source>
        <strain evidence="4">IBT 29525</strain>
    </source>
</reference>
<evidence type="ECO:0000256" key="1">
    <source>
        <dbReference type="SAM" id="MobiDB-lite"/>
    </source>
</evidence>
<organism evidence="3 4">
    <name type="scientific">Penicillium solitum</name>
    <dbReference type="NCBI Taxonomy" id="60172"/>
    <lineage>
        <taxon>Eukaryota</taxon>
        <taxon>Fungi</taxon>
        <taxon>Dikarya</taxon>
        <taxon>Ascomycota</taxon>
        <taxon>Pezizomycotina</taxon>
        <taxon>Eurotiomycetes</taxon>
        <taxon>Eurotiomycetidae</taxon>
        <taxon>Eurotiales</taxon>
        <taxon>Aspergillaceae</taxon>
        <taxon>Penicillium</taxon>
    </lineage>
</organism>
<dbReference type="InterPro" id="IPR009057">
    <property type="entry name" value="Homeodomain-like_sf"/>
</dbReference>
<keyword evidence="4" id="KW-1185">Reference proteome</keyword>
<feature type="domain" description="C2H2-type" evidence="2">
    <location>
        <begin position="439"/>
        <end position="462"/>
    </location>
</feature>
<feature type="region of interest" description="Disordered" evidence="1">
    <location>
        <begin position="977"/>
        <end position="1007"/>
    </location>
</feature>
<dbReference type="InterPro" id="IPR013087">
    <property type="entry name" value="Znf_C2H2_type"/>
</dbReference>
<accession>A0A1V6QYK5</accession>
<dbReference type="Pfam" id="PF26082">
    <property type="entry name" value="zf-C2H2_AcuF"/>
    <property type="match status" value="1"/>
</dbReference>
<feature type="compositionally biased region" description="Basic and acidic residues" evidence="1">
    <location>
        <begin position="826"/>
        <end position="835"/>
    </location>
</feature>
<dbReference type="STRING" id="60172.A0A1V6QYK5"/>
<dbReference type="AlphaFoldDB" id="A0A1V6QYK5"/>
<feature type="compositionally biased region" description="Basic and acidic residues" evidence="1">
    <location>
        <begin position="627"/>
        <end position="637"/>
    </location>
</feature>
<dbReference type="Gene3D" id="1.20.58.1880">
    <property type="match status" value="1"/>
</dbReference>
<feature type="domain" description="C2H2-type" evidence="2">
    <location>
        <begin position="388"/>
        <end position="411"/>
    </location>
</feature>
<feature type="compositionally biased region" description="Low complexity" evidence="1">
    <location>
        <begin position="809"/>
        <end position="825"/>
    </location>
</feature>
<protein>
    <recommendedName>
        <fullName evidence="2">C2H2-type domain-containing protein</fullName>
    </recommendedName>
</protein>